<evidence type="ECO:0000313" key="3">
    <source>
        <dbReference type="Proteomes" id="UP000636800"/>
    </source>
</evidence>
<dbReference type="Proteomes" id="UP000636800">
    <property type="component" value="Chromosome 3"/>
</dbReference>
<dbReference type="AlphaFoldDB" id="A0A835RKD6"/>
<evidence type="ECO:0000313" key="2">
    <source>
        <dbReference type="EMBL" id="KAG0487878.1"/>
    </source>
</evidence>
<name>A0A835RKD6_VANPL</name>
<feature type="region of interest" description="Disordered" evidence="1">
    <location>
        <begin position="67"/>
        <end position="93"/>
    </location>
</feature>
<evidence type="ECO:0000256" key="1">
    <source>
        <dbReference type="SAM" id="MobiDB-lite"/>
    </source>
</evidence>
<dbReference type="PANTHER" id="PTHR37758">
    <property type="entry name" value="OS03G0334300 PROTEIN"/>
    <property type="match status" value="1"/>
</dbReference>
<dbReference type="PANTHER" id="PTHR37758:SF1">
    <property type="entry name" value="OS03G0334300 PROTEIN"/>
    <property type="match status" value="1"/>
</dbReference>
<keyword evidence="3" id="KW-1185">Reference proteome</keyword>
<organism evidence="2 3">
    <name type="scientific">Vanilla planifolia</name>
    <name type="common">Vanilla</name>
    <dbReference type="NCBI Taxonomy" id="51239"/>
    <lineage>
        <taxon>Eukaryota</taxon>
        <taxon>Viridiplantae</taxon>
        <taxon>Streptophyta</taxon>
        <taxon>Embryophyta</taxon>
        <taxon>Tracheophyta</taxon>
        <taxon>Spermatophyta</taxon>
        <taxon>Magnoliopsida</taxon>
        <taxon>Liliopsida</taxon>
        <taxon>Asparagales</taxon>
        <taxon>Orchidaceae</taxon>
        <taxon>Vanilloideae</taxon>
        <taxon>Vanilleae</taxon>
        <taxon>Vanilla</taxon>
    </lineage>
</organism>
<dbReference type="EMBL" id="JADCNL010000003">
    <property type="protein sequence ID" value="KAG0487878.1"/>
    <property type="molecule type" value="Genomic_DNA"/>
</dbReference>
<proteinExistence type="predicted"/>
<sequence length="142" mass="16255">MEVLSLVKVASPTPTPPQPKRISPHSSNPSKDSIFFRRTWPARTHFRRAVAATLPRAVVKLDEVWPERMEEDDEREVEQKGELDEEEVGKKKTLGAKELEELEAAAMEGKDEGREPSDYDRRARIFYESSRVFGKLRSVESS</sequence>
<protein>
    <submittedName>
        <fullName evidence="2">Uncharacterized protein</fullName>
    </submittedName>
</protein>
<gene>
    <name evidence="2" type="ORF">HPP92_006689</name>
</gene>
<comment type="caution">
    <text evidence="2">The sequence shown here is derived from an EMBL/GenBank/DDBJ whole genome shotgun (WGS) entry which is preliminary data.</text>
</comment>
<dbReference type="OrthoDB" id="1908104at2759"/>
<dbReference type="GO" id="GO:0009507">
    <property type="term" value="C:chloroplast"/>
    <property type="evidence" value="ECO:0007669"/>
    <property type="project" value="TreeGrafter"/>
</dbReference>
<feature type="region of interest" description="Disordered" evidence="1">
    <location>
        <begin position="1"/>
        <end position="33"/>
    </location>
</feature>
<accession>A0A835RKD6</accession>
<reference evidence="2 3" key="1">
    <citation type="journal article" date="2020" name="Nat. Food">
        <title>A phased Vanilla planifolia genome enables genetic improvement of flavour and production.</title>
        <authorList>
            <person name="Hasing T."/>
            <person name="Tang H."/>
            <person name="Brym M."/>
            <person name="Khazi F."/>
            <person name="Huang T."/>
            <person name="Chambers A.H."/>
        </authorList>
    </citation>
    <scope>NUCLEOTIDE SEQUENCE [LARGE SCALE GENOMIC DNA]</scope>
    <source>
        <tissue evidence="2">Leaf</tissue>
    </source>
</reference>